<evidence type="ECO:0000313" key="2">
    <source>
        <dbReference type="Proteomes" id="UP001497535"/>
    </source>
</evidence>
<sequence length="213" mass="25367">MNKIIYFLFIFNFLKIIYSTKTDKINESLDEVMSLESKIETIKNHIEEHIKLNNMYLEYLKQPKGEEFLQISLRSYVRNFQMFISNFFGNKKIDDPIEEARLNYLLGIPKSEEGEKEGYGWSIEFGIAFRNVLDGAKELIVQYTHNYMQNKCTMEKMFCEHFCFINSVMKDRKLSANKYWSEHAKLFIKGTDNVRSNLTLYYFKLKMGDKVNL</sequence>
<proteinExistence type="predicted"/>
<accession>A0ACB1AJ98</accession>
<comment type="caution">
    <text evidence="1">The sequence shown here is derived from an EMBL/GenBank/DDBJ whole genome shotgun (WGS) entry which is preliminary data.</text>
</comment>
<dbReference type="Proteomes" id="UP001497535">
    <property type="component" value="Unassembled WGS sequence"/>
</dbReference>
<name>A0ACB1AJ98_MELEN</name>
<organism evidence="1 2">
    <name type="scientific">Meloidogyne enterolobii</name>
    <name type="common">Root-knot nematode worm</name>
    <name type="synonym">Meloidogyne mayaguensis</name>
    <dbReference type="NCBI Taxonomy" id="390850"/>
    <lineage>
        <taxon>Eukaryota</taxon>
        <taxon>Metazoa</taxon>
        <taxon>Ecdysozoa</taxon>
        <taxon>Nematoda</taxon>
        <taxon>Chromadorea</taxon>
        <taxon>Rhabditida</taxon>
        <taxon>Tylenchina</taxon>
        <taxon>Tylenchomorpha</taxon>
        <taxon>Tylenchoidea</taxon>
        <taxon>Meloidogynidae</taxon>
        <taxon>Meloidogyninae</taxon>
        <taxon>Meloidogyne</taxon>
    </lineage>
</organism>
<gene>
    <name evidence="1" type="ORF">MENTE1834_LOCUS38205</name>
</gene>
<evidence type="ECO:0000313" key="1">
    <source>
        <dbReference type="EMBL" id="CAK5090421.1"/>
    </source>
</evidence>
<reference evidence="1" key="1">
    <citation type="submission" date="2023-11" db="EMBL/GenBank/DDBJ databases">
        <authorList>
            <person name="Poullet M."/>
        </authorList>
    </citation>
    <scope>NUCLEOTIDE SEQUENCE</scope>
    <source>
        <strain evidence="1">E1834</strain>
    </source>
</reference>
<keyword evidence="2" id="KW-1185">Reference proteome</keyword>
<protein>
    <submittedName>
        <fullName evidence="1">Uncharacterized protein</fullName>
    </submittedName>
</protein>
<dbReference type="EMBL" id="CAVMJV010000082">
    <property type="protein sequence ID" value="CAK5090421.1"/>
    <property type="molecule type" value="Genomic_DNA"/>
</dbReference>